<dbReference type="InterPro" id="IPR025558">
    <property type="entry name" value="DUF4283"/>
</dbReference>
<evidence type="ECO:0000256" key="1">
    <source>
        <dbReference type="PROSITE-ProRule" id="PRU00047"/>
    </source>
</evidence>
<dbReference type="PROSITE" id="PS50158">
    <property type="entry name" value="ZF_CCHC"/>
    <property type="match status" value="1"/>
</dbReference>
<keyword evidence="1" id="KW-0479">Metal-binding</keyword>
<feature type="compositionally biased region" description="Polar residues" evidence="2">
    <location>
        <begin position="425"/>
        <end position="445"/>
    </location>
</feature>
<feature type="compositionally biased region" description="Acidic residues" evidence="2">
    <location>
        <begin position="101"/>
        <end position="119"/>
    </location>
</feature>
<feature type="compositionally biased region" description="Polar residues" evidence="2">
    <location>
        <begin position="24"/>
        <end position="35"/>
    </location>
</feature>
<keyword evidence="1" id="KW-0862">Zinc</keyword>
<keyword evidence="5" id="KW-1185">Reference proteome</keyword>
<sequence>MSAAGTPPAVPPVPSSHPPDQPVITSLTSSPVQVSKRSKTMDTGFSGGEAMHVEVLTQAAAAVAGETRAAEIENQTGPITSTTGGSYLDKVLGRQSHVDSEMIEEEEPEPIDSDGEGEPDCPKISFPKGFHGRRSARWKRALVVRVLGHSFPFLFLQRRLLSMWARTGPITVAAMGRGFYSVRFTTEQDFERALTEGPWMIEDHYVLTRVWTRGFEPEDEELSKTLVWARLPKLPMDYYDEELIANVGNSVGRFVKIDEATRQATRGHFARMCVEVDLSRPLICKYKLERRTRRIEYEGLHKVCFTCGRYGHTDDICPKKEMESPSEEAFRTAHIPKSKTTIEQERPEIFEDYGPWMIASSNRRRRPTGAKDVSQKPTQRPVQGKTNPAGSRFDVLNSLNDELREHQENLAKERGTEGGGADTVMSGNDNNAATQESDRPNSGPSQPLREAKSKQVWVPTQQRKDGDGRDYVLLTKENTVTRTNVMPTSQHQFHHGNNGEVARSEDKLAASASQANVTSTSGPFPVEADQTTAMLIPSQQTGRPPDNKQPVARSLDLNRDALLSGENASMNGSTCGSASENVNELTTSIMDVEQRD</sequence>
<name>A0AAV2CJG9_9ROSI</name>
<evidence type="ECO:0000313" key="5">
    <source>
        <dbReference type="Proteomes" id="UP001497516"/>
    </source>
</evidence>
<dbReference type="PANTHER" id="PTHR31286">
    <property type="entry name" value="GLYCINE-RICH CELL WALL STRUCTURAL PROTEIN 1.8-LIKE"/>
    <property type="match status" value="1"/>
</dbReference>
<dbReference type="Pfam" id="PF14111">
    <property type="entry name" value="DUF4283"/>
    <property type="match status" value="1"/>
</dbReference>
<feature type="region of interest" description="Disordered" evidence="2">
    <location>
        <begin position="411"/>
        <end position="469"/>
    </location>
</feature>
<gene>
    <name evidence="4" type="ORF">LTRI10_LOCUS4043</name>
</gene>
<dbReference type="InterPro" id="IPR001878">
    <property type="entry name" value="Znf_CCHC"/>
</dbReference>
<dbReference type="GO" id="GO:0003676">
    <property type="term" value="F:nucleic acid binding"/>
    <property type="evidence" value="ECO:0007669"/>
    <property type="project" value="InterPro"/>
</dbReference>
<evidence type="ECO:0000259" key="3">
    <source>
        <dbReference type="PROSITE" id="PS50158"/>
    </source>
</evidence>
<feature type="region of interest" description="Disordered" evidence="2">
    <location>
        <begin position="562"/>
        <end position="596"/>
    </location>
</feature>
<proteinExistence type="predicted"/>
<organism evidence="4 5">
    <name type="scientific">Linum trigynum</name>
    <dbReference type="NCBI Taxonomy" id="586398"/>
    <lineage>
        <taxon>Eukaryota</taxon>
        <taxon>Viridiplantae</taxon>
        <taxon>Streptophyta</taxon>
        <taxon>Embryophyta</taxon>
        <taxon>Tracheophyta</taxon>
        <taxon>Spermatophyta</taxon>
        <taxon>Magnoliopsida</taxon>
        <taxon>eudicotyledons</taxon>
        <taxon>Gunneridae</taxon>
        <taxon>Pentapetalae</taxon>
        <taxon>rosids</taxon>
        <taxon>fabids</taxon>
        <taxon>Malpighiales</taxon>
        <taxon>Linaceae</taxon>
        <taxon>Linum</taxon>
    </lineage>
</organism>
<feature type="compositionally biased region" description="Pro residues" evidence="2">
    <location>
        <begin position="8"/>
        <end position="21"/>
    </location>
</feature>
<dbReference type="AlphaFoldDB" id="A0AAV2CJG9"/>
<feature type="domain" description="CCHC-type" evidence="3">
    <location>
        <begin position="304"/>
        <end position="319"/>
    </location>
</feature>
<accession>A0AAV2CJG9</accession>
<feature type="compositionally biased region" description="Polar residues" evidence="2">
    <location>
        <begin position="566"/>
        <end position="589"/>
    </location>
</feature>
<evidence type="ECO:0000256" key="2">
    <source>
        <dbReference type="SAM" id="MobiDB-lite"/>
    </source>
</evidence>
<keyword evidence="1" id="KW-0863">Zinc-finger</keyword>
<protein>
    <recommendedName>
        <fullName evidence="3">CCHC-type domain-containing protein</fullName>
    </recommendedName>
</protein>
<feature type="region of interest" description="Disordered" evidence="2">
    <location>
        <begin position="1"/>
        <end position="46"/>
    </location>
</feature>
<dbReference type="GO" id="GO:0008270">
    <property type="term" value="F:zinc ion binding"/>
    <property type="evidence" value="ECO:0007669"/>
    <property type="project" value="UniProtKB-KW"/>
</dbReference>
<dbReference type="InterPro" id="IPR040256">
    <property type="entry name" value="At4g02000-like"/>
</dbReference>
<dbReference type="Proteomes" id="UP001497516">
    <property type="component" value="Chromosome 1"/>
</dbReference>
<dbReference type="PANTHER" id="PTHR31286:SF99">
    <property type="entry name" value="DUF4283 DOMAIN-CONTAINING PROTEIN"/>
    <property type="match status" value="1"/>
</dbReference>
<dbReference type="Gene3D" id="4.10.60.10">
    <property type="entry name" value="Zinc finger, CCHC-type"/>
    <property type="match status" value="1"/>
</dbReference>
<reference evidence="4 5" key="1">
    <citation type="submission" date="2024-04" db="EMBL/GenBank/DDBJ databases">
        <authorList>
            <person name="Fracassetti M."/>
        </authorList>
    </citation>
    <scope>NUCLEOTIDE SEQUENCE [LARGE SCALE GENOMIC DNA]</scope>
</reference>
<feature type="region of interest" description="Disordered" evidence="2">
    <location>
        <begin position="99"/>
        <end position="119"/>
    </location>
</feature>
<evidence type="ECO:0000313" key="4">
    <source>
        <dbReference type="EMBL" id="CAL1356336.1"/>
    </source>
</evidence>
<dbReference type="EMBL" id="OZ034813">
    <property type="protein sequence ID" value="CAL1356336.1"/>
    <property type="molecule type" value="Genomic_DNA"/>
</dbReference>
<feature type="region of interest" description="Disordered" evidence="2">
    <location>
        <begin position="355"/>
        <end position="393"/>
    </location>
</feature>
<feature type="compositionally biased region" description="Polar residues" evidence="2">
    <location>
        <begin position="375"/>
        <end position="389"/>
    </location>
</feature>